<dbReference type="Pfam" id="PF00497">
    <property type="entry name" value="SBP_bac_3"/>
    <property type="match status" value="1"/>
</dbReference>
<dbReference type="GO" id="GO:0030313">
    <property type="term" value="C:cell envelope"/>
    <property type="evidence" value="ECO:0007669"/>
    <property type="project" value="UniProtKB-SubCell"/>
</dbReference>
<dbReference type="PROSITE" id="PS01039">
    <property type="entry name" value="SBP_BACTERIAL_3"/>
    <property type="match status" value="1"/>
</dbReference>
<evidence type="ECO:0000256" key="2">
    <source>
        <dbReference type="ARBA" id="ARBA00010333"/>
    </source>
</evidence>
<dbReference type="CDD" id="cd13530">
    <property type="entry name" value="PBP2_peptides_like"/>
    <property type="match status" value="1"/>
</dbReference>
<dbReference type="AlphaFoldDB" id="A0A930VQW7"/>
<evidence type="ECO:0000256" key="1">
    <source>
        <dbReference type="ARBA" id="ARBA00004196"/>
    </source>
</evidence>
<evidence type="ECO:0000256" key="4">
    <source>
        <dbReference type="RuleBase" id="RU003744"/>
    </source>
</evidence>
<feature type="region of interest" description="Disordered" evidence="5">
    <location>
        <begin position="25"/>
        <end position="48"/>
    </location>
</feature>
<comment type="similarity">
    <text evidence="2 4">Belongs to the bacterial solute-binding protein 3 family.</text>
</comment>
<dbReference type="InterPro" id="IPR001638">
    <property type="entry name" value="Solute-binding_3/MltF_N"/>
</dbReference>
<dbReference type="PROSITE" id="PS51257">
    <property type="entry name" value="PROKAR_LIPOPROTEIN"/>
    <property type="match status" value="1"/>
</dbReference>
<sequence>MKRYQMAVALAATVAVLTTGCGSGASSAQEKADGTTGGGTSADASESKDFGTIDDGVLSVVTNLSLEPYRYQEDGKMGGFEIELTEKIAKNLGFSSVTWANINWDSLITDVAAHKHDVAIAGINGWAEEGTPIYDVVMDRTKIVSFSTPYFLPYWALVTSKDNRPDLTNVDQLGDGDSVQLLDGTSEFFWAQENLAPKGVDVRAGKDVSADFVAVESGLVDATIEEGTSLHSALEAHPGLQEGDPIDGLSAGFGWAFAHETNALREAFNAELANLVADGEYAELYKKFFPWLEPPATLPDTSFTG</sequence>
<protein>
    <submittedName>
        <fullName evidence="8">Amino acid ABC transporter substrate-binding protein</fullName>
    </submittedName>
</protein>
<organism evidence="8 9">
    <name type="scientific">Nocardioides agariphilus</name>
    <dbReference type="NCBI Taxonomy" id="433664"/>
    <lineage>
        <taxon>Bacteria</taxon>
        <taxon>Bacillati</taxon>
        <taxon>Actinomycetota</taxon>
        <taxon>Actinomycetes</taxon>
        <taxon>Propionibacteriales</taxon>
        <taxon>Nocardioidaceae</taxon>
        <taxon>Nocardioides</taxon>
    </lineage>
</organism>
<evidence type="ECO:0000313" key="9">
    <source>
        <dbReference type="Proteomes" id="UP000660668"/>
    </source>
</evidence>
<dbReference type="EMBL" id="JADKPO010000024">
    <property type="protein sequence ID" value="MBF4769343.1"/>
    <property type="molecule type" value="Genomic_DNA"/>
</dbReference>
<keyword evidence="9" id="KW-1185">Reference proteome</keyword>
<dbReference type="InterPro" id="IPR018313">
    <property type="entry name" value="SBP_3_CS"/>
</dbReference>
<name>A0A930VQW7_9ACTN</name>
<reference evidence="8" key="1">
    <citation type="submission" date="2020-11" db="EMBL/GenBank/DDBJ databases">
        <title>Nocardioides cynanchi sp. nov., isolated from soil of rhizosphere of Cynanchum wilfordii.</title>
        <authorList>
            <person name="Lee J.-S."/>
            <person name="Suh M.K."/>
            <person name="Kim J.-S."/>
        </authorList>
    </citation>
    <scope>NUCLEOTIDE SEQUENCE</scope>
    <source>
        <strain evidence="8">KCTC 19276</strain>
    </source>
</reference>
<feature type="domain" description="Solute-binding protein family 3/N-terminal" evidence="7">
    <location>
        <begin position="57"/>
        <end position="292"/>
    </location>
</feature>
<accession>A0A930VQW7</accession>
<feature type="signal peptide" evidence="6">
    <location>
        <begin position="1"/>
        <end position="28"/>
    </location>
</feature>
<comment type="subcellular location">
    <subcellularLocation>
        <location evidence="1">Cell envelope</location>
    </subcellularLocation>
</comment>
<keyword evidence="3 6" id="KW-0732">Signal</keyword>
<proteinExistence type="inferred from homology"/>
<feature type="chain" id="PRO_5038592136" evidence="6">
    <location>
        <begin position="29"/>
        <end position="305"/>
    </location>
</feature>
<evidence type="ECO:0000259" key="7">
    <source>
        <dbReference type="SMART" id="SM00062"/>
    </source>
</evidence>
<evidence type="ECO:0000313" key="8">
    <source>
        <dbReference type="EMBL" id="MBF4769343.1"/>
    </source>
</evidence>
<gene>
    <name evidence="8" type="ORF">ISU10_16365</name>
</gene>
<dbReference type="Proteomes" id="UP000660668">
    <property type="component" value="Unassembled WGS sequence"/>
</dbReference>
<dbReference type="SMART" id="SM00062">
    <property type="entry name" value="PBPb"/>
    <property type="match status" value="1"/>
</dbReference>
<dbReference type="RefSeq" id="WP_194697493.1">
    <property type="nucleotide sequence ID" value="NZ_JADKPO010000024.1"/>
</dbReference>
<evidence type="ECO:0000256" key="3">
    <source>
        <dbReference type="ARBA" id="ARBA00022729"/>
    </source>
</evidence>
<dbReference type="PANTHER" id="PTHR35936:SF19">
    <property type="entry name" value="AMINO-ACID-BINDING PROTEIN YXEM-RELATED"/>
    <property type="match status" value="1"/>
</dbReference>
<evidence type="ECO:0000256" key="5">
    <source>
        <dbReference type="SAM" id="MobiDB-lite"/>
    </source>
</evidence>
<comment type="caution">
    <text evidence="8">The sequence shown here is derived from an EMBL/GenBank/DDBJ whole genome shotgun (WGS) entry which is preliminary data.</text>
</comment>
<dbReference type="PANTHER" id="PTHR35936">
    <property type="entry name" value="MEMBRANE-BOUND LYTIC MUREIN TRANSGLYCOSYLASE F"/>
    <property type="match status" value="1"/>
</dbReference>
<evidence type="ECO:0000256" key="6">
    <source>
        <dbReference type="SAM" id="SignalP"/>
    </source>
</evidence>
<dbReference type="Gene3D" id="3.40.190.10">
    <property type="entry name" value="Periplasmic binding protein-like II"/>
    <property type="match status" value="2"/>
</dbReference>
<dbReference type="SUPFAM" id="SSF53850">
    <property type="entry name" value="Periplasmic binding protein-like II"/>
    <property type="match status" value="1"/>
</dbReference>